<accession>D5BZV2</accession>
<dbReference type="KEGG" id="nhl:Nhal_3147"/>
<dbReference type="HOGENOM" id="CLU_3236651_0_0_6"/>
<keyword evidence="2" id="KW-1185">Reference proteome</keyword>
<protein>
    <submittedName>
        <fullName evidence="1">Uncharacterized protein</fullName>
    </submittedName>
</protein>
<gene>
    <name evidence="1" type="ordered locus">Nhal_3147</name>
</gene>
<dbReference type="STRING" id="472759.Nhal_3147"/>
<sequence length="43" mass="5002">MSKHIGRINIELSPLLSHLKYLLSYHEGFGNPQRLKILNIFLP</sequence>
<dbReference type="AlphaFoldDB" id="D5BZV2"/>
<evidence type="ECO:0000313" key="2">
    <source>
        <dbReference type="Proteomes" id="UP000001844"/>
    </source>
</evidence>
<evidence type="ECO:0000313" key="1">
    <source>
        <dbReference type="EMBL" id="ADE16199.1"/>
    </source>
</evidence>
<dbReference type="EMBL" id="CP001798">
    <property type="protein sequence ID" value="ADE16199.1"/>
    <property type="molecule type" value="Genomic_DNA"/>
</dbReference>
<organism evidence="1 2">
    <name type="scientific">Nitrosococcus halophilus (strain Nc4)</name>
    <dbReference type="NCBI Taxonomy" id="472759"/>
    <lineage>
        <taxon>Bacteria</taxon>
        <taxon>Pseudomonadati</taxon>
        <taxon>Pseudomonadota</taxon>
        <taxon>Gammaproteobacteria</taxon>
        <taxon>Chromatiales</taxon>
        <taxon>Chromatiaceae</taxon>
        <taxon>Nitrosococcus</taxon>
    </lineage>
</organism>
<name>D5BZV2_NITHN</name>
<dbReference type="Proteomes" id="UP000001844">
    <property type="component" value="Chromosome"/>
</dbReference>
<reference evidence="2" key="1">
    <citation type="submission" date="2010-04" db="EMBL/GenBank/DDBJ databases">
        <title>Complete genome sequence of Nitrosococcus halophilus Nc4, a salt-adapted, aerobic obligate ammonia-oxidizing sulfur purple bacterium.</title>
        <authorList>
            <consortium name="US DOE Joint Genome Institute"/>
            <person name="Campbell M.A."/>
            <person name="Malfatti S.A."/>
            <person name="Chain P.S.G."/>
            <person name="Heidelberg J.F."/>
            <person name="Ward B.B."/>
            <person name="Klotz M.G."/>
        </authorList>
    </citation>
    <scope>NUCLEOTIDE SEQUENCE [LARGE SCALE GENOMIC DNA]</scope>
    <source>
        <strain evidence="2">Nc4</strain>
    </source>
</reference>
<proteinExistence type="predicted"/>